<proteinExistence type="predicted"/>
<dbReference type="Proteomes" id="UP000810292">
    <property type="component" value="Unassembled WGS sequence"/>
</dbReference>
<sequence length="128" mass="14778">MSDKRAEKINEEIERQLEERGYVAIPDVLIGIGMLPESKYNEWKKGNLRCLEDGCSADLSKLHNVLKAVKSYAEENGLKPSVVRYNAEAKGALPLRFTMSNDPVRERLYSTHYLDPWQAQEIRRGRRK</sequence>
<dbReference type="AlphaFoldDB" id="A0A9D9NE38"/>
<dbReference type="EMBL" id="JADIMF010000149">
    <property type="protein sequence ID" value="MBO8469909.1"/>
    <property type="molecule type" value="Genomic_DNA"/>
</dbReference>
<gene>
    <name evidence="1" type="ORF">IAA72_09015</name>
</gene>
<reference evidence="1" key="1">
    <citation type="submission" date="2020-10" db="EMBL/GenBank/DDBJ databases">
        <authorList>
            <person name="Gilroy R."/>
        </authorList>
    </citation>
    <scope>NUCLEOTIDE SEQUENCE</scope>
    <source>
        <strain evidence="1">14700</strain>
    </source>
</reference>
<comment type="caution">
    <text evidence="1">The sequence shown here is derived from an EMBL/GenBank/DDBJ whole genome shotgun (WGS) entry which is preliminary data.</text>
</comment>
<evidence type="ECO:0000313" key="1">
    <source>
        <dbReference type="EMBL" id="MBO8469909.1"/>
    </source>
</evidence>
<evidence type="ECO:0000313" key="2">
    <source>
        <dbReference type="Proteomes" id="UP000810292"/>
    </source>
</evidence>
<reference evidence="1" key="2">
    <citation type="journal article" date="2021" name="PeerJ">
        <title>Extensive microbial diversity within the chicken gut microbiome revealed by metagenomics and culture.</title>
        <authorList>
            <person name="Gilroy R."/>
            <person name="Ravi A."/>
            <person name="Getino M."/>
            <person name="Pursley I."/>
            <person name="Horton D.L."/>
            <person name="Alikhan N.F."/>
            <person name="Baker D."/>
            <person name="Gharbi K."/>
            <person name="Hall N."/>
            <person name="Watson M."/>
            <person name="Adriaenssens E.M."/>
            <person name="Foster-Nyarko E."/>
            <person name="Jarju S."/>
            <person name="Secka A."/>
            <person name="Antonio M."/>
            <person name="Oren A."/>
            <person name="Chaudhuri R.R."/>
            <person name="La Ragione R."/>
            <person name="Hildebrand F."/>
            <person name="Pallen M.J."/>
        </authorList>
    </citation>
    <scope>NUCLEOTIDE SEQUENCE</scope>
    <source>
        <strain evidence="1">14700</strain>
    </source>
</reference>
<organism evidence="1 2">
    <name type="scientific">Candidatus Ornithospirochaeta stercoravium</name>
    <dbReference type="NCBI Taxonomy" id="2840897"/>
    <lineage>
        <taxon>Bacteria</taxon>
        <taxon>Pseudomonadati</taxon>
        <taxon>Spirochaetota</taxon>
        <taxon>Spirochaetia</taxon>
        <taxon>Spirochaetales</taxon>
        <taxon>Spirochaetaceae</taxon>
        <taxon>Spirochaetaceae incertae sedis</taxon>
        <taxon>Candidatus Ornithospirochaeta</taxon>
    </lineage>
</organism>
<protein>
    <submittedName>
        <fullName evidence="1">Uncharacterized protein</fullName>
    </submittedName>
</protein>
<name>A0A9D9NE38_9SPIO</name>
<accession>A0A9D9NE38</accession>